<proteinExistence type="predicted"/>
<evidence type="ECO:0000259" key="2">
    <source>
        <dbReference type="PROSITE" id="PS50943"/>
    </source>
</evidence>
<evidence type="ECO:0000313" key="3">
    <source>
        <dbReference type="EMBL" id="ANJ28842.1"/>
    </source>
</evidence>
<sequence length="190" mass="19944">MGGALASTVQAARSELGFSVAALAEASGVSRAMIAKVERGDAQPTAALLGRIATALGLTLSGLIARAEDGGRLVRRADQPAWVDPETGSVRRALSPAGSRNLELVEIELPPGAELRYPAEAFLFVEPQVWVLDGRLRLAEGAENHELDAGDCVQLGAPVDCMFSNPTQASCRYVVALLKLSTGRRRAPLA</sequence>
<reference evidence="3 4" key="1">
    <citation type="journal article" date="2016" name="Int. J. Syst. Evol. Microbiol.">
        <title>Agromyces aureus sp. nov., isolated from the rhizosphere of Salix caprea L. grown in a heavy-metal-contaminated soil.</title>
        <authorList>
            <person name="Corretto E."/>
            <person name="Antonielli L."/>
            <person name="Sessitsch A."/>
            <person name="Compant S."/>
            <person name="Gorfer M."/>
            <person name="Kuffner M."/>
            <person name="Brader G."/>
        </authorList>
    </citation>
    <scope>NUCLEOTIDE SEQUENCE [LARGE SCALE GENOMIC DNA]</scope>
    <source>
        <strain evidence="3 4">AR33</strain>
    </source>
</reference>
<feature type="domain" description="HTH cro/C1-type" evidence="2">
    <location>
        <begin position="9"/>
        <end position="63"/>
    </location>
</feature>
<dbReference type="GO" id="GO:0005829">
    <property type="term" value="C:cytosol"/>
    <property type="evidence" value="ECO:0007669"/>
    <property type="project" value="TreeGrafter"/>
</dbReference>
<name>A0A191WKT6_9MICO</name>
<protein>
    <submittedName>
        <fullName evidence="3">LacI family transcriptional regulator</fullName>
    </submittedName>
</protein>
<dbReference type="Gene3D" id="1.10.260.40">
    <property type="entry name" value="lambda repressor-like DNA-binding domains"/>
    <property type="match status" value="1"/>
</dbReference>
<dbReference type="Gene3D" id="2.60.120.10">
    <property type="entry name" value="Jelly Rolls"/>
    <property type="match status" value="1"/>
</dbReference>
<dbReference type="AlphaFoldDB" id="A0A191WKT6"/>
<reference evidence="4" key="2">
    <citation type="submission" date="2016-01" db="EMBL/GenBank/DDBJ databases">
        <title>Complete genome sequence of Agromyces aureus AR33T and comparison with related organisms.</title>
        <authorList>
            <person name="Corretto E."/>
            <person name="Antonielli L."/>
            <person name="Sessitsch A."/>
            <person name="Brader G."/>
        </authorList>
    </citation>
    <scope>NUCLEOTIDE SEQUENCE [LARGE SCALE GENOMIC DNA]</scope>
    <source>
        <strain evidence="4">AR33</strain>
    </source>
</reference>
<dbReference type="SMART" id="SM00530">
    <property type="entry name" value="HTH_XRE"/>
    <property type="match status" value="1"/>
</dbReference>
<dbReference type="CDD" id="cd00093">
    <property type="entry name" value="HTH_XRE"/>
    <property type="match status" value="1"/>
</dbReference>
<dbReference type="SUPFAM" id="SSF51182">
    <property type="entry name" value="RmlC-like cupins"/>
    <property type="match status" value="1"/>
</dbReference>
<dbReference type="PROSITE" id="PS50943">
    <property type="entry name" value="HTH_CROC1"/>
    <property type="match status" value="1"/>
</dbReference>
<dbReference type="KEGG" id="agy:ATC03_10210"/>
<evidence type="ECO:0000313" key="4">
    <source>
        <dbReference type="Proteomes" id="UP000078437"/>
    </source>
</evidence>
<dbReference type="Proteomes" id="UP000078437">
    <property type="component" value="Chromosome"/>
</dbReference>
<organism evidence="3 4">
    <name type="scientific">Agromyces aureus</name>
    <dbReference type="NCBI Taxonomy" id="453304"/>
    <lineage>
        <taxon>Bacteria</taxon>
        <taxon>Bacillati</taxon>
        <taxon>Actinomycetota</taxon>
        <taxon>Actinomycetes</taxon>
        <taxon>Micrococcales</taxon>
        <taxon>Microbacteriaceae</taxon>
        <taxon>Agromyces</taxon>
    </lineage>
</organism>
<dbReference type="InterPro" id="IPR014710">
    <property type="entry name" value="RmlC-like_jellyroll"/>
</dbReference>
<dbReference type="GO" id="GO:0003677">
    <property type="term" value="F:DNA binding"/>
    <property type="evidence" value="ECO:0007669"/>
    <property type="project" value="UniProtKB-KW"/>
</dbReference>
<dbReference type="CDD" id="cd02209">
    <property type="entry name" value="cupin_XRE_C"/>
    <property type="match status" value="1"/>
</dbReference>
<gene>
    <name evidence="3" type="ORF">ATC03_10210</name>
</gene>
<dbReference type="InterPro" id="IPR050807">
    <property type="entry name" value="TransReg_Diox_bact_type"/>
</dbReference>
<keyword evidence="4" id="KW-1185">Reference proteome</keyword>
<keyword evidence="1" id="KW-0238">DNA-binding</keyword>
<accession>A0A191WKT6</accession>
<dbReference type="InterPro" id="IPR010982">
    <property type="entry name" value="Lambda_DNA-bd_dom_sf"/>
</dbReference>
<dbReference type="GO" id="GO:0003700">
    <property type="term" value="F:DNA-binding transcription factor activity"/>
    <property type="evidence" value="ECO:0007669"/>
    <property type="project" value="TreeGrafter"/>
</dbReference>
<dbReference type="Pfam" id="PF01381">
    <property type="entry name" value="HTH_3"/>
    <property type="match status" value="1"/>
</dbReference>
<dbReference type="InterPro" id="IPR011051">
    <property type="entry name" value="RmlC_Cupin_sf"/>
</dbReference>
<evidence type="ECO:0000256" key="1">
    <source>
        <dbReference type="ARBA" id="ARBA00023125"/>
    </source>
</evidence>
<dbReference type="PANTHER" id="PTHR46797">
    <property type="entry name" value="HTH-TYPE TRANSCRIPTIONAL REGULATOR"/>
    <property type="match status" value="1"/>
</dbReference>
<dbReference type="PANTHER" id="PTHR46797:SF10">
    <property type="entry name" value="BLR1115 PROTEIN"/>
    <property type="match status" value="1"/>
</dbReference>
<dbReference type="SUPFAM" id="SSF47413">
    <property type="entry name" value="lambda repressor-like DNA-binding domains"/>
    <property type="match status" value="1"/>
</dbReference>
<dbReference type="EMBL" id="CP013979">
    <property type="protein sequence ID" value="ANJ28842.1"/>
    <property type="molecule type" value="Genomic_DNA"/>
</dbReference>
<dbReference type="InterPro" id="IPR001387">
    <property type="entry name" value="Cro/C1-type_HTH"/>
</dbReference>